<dbReference type="InterPro" id="IPR001959">
    <property type="entry name" value="Transposase"/>
</dbReference>
<feature type="domain" description="Cas12f1-like TNB" evidence="6">
    <location>
        <begin position="320"/>
        <end position="389"/>
    </location>
</feature>
<dbReference type="EMBL" id="CABHNW010000138">
    <property type="protein sequence ID" value="VUX40053.1"/>
    <property type="molecule type" value="Genomic_DNA"/>
</dbReference>
<dbReference type="NCBIfam" id="NF040570">
    <property type="entry name" value="guided_TnpB"/>
    <property type="match status" value="1"/>
</dbReference>
<evidence type="ECO:0000313" key="8">
    <source>
        <dbReference type="Proteomes" id="UP000408482"/>
    </source>
</evidence>
<evidence type="ECO:0000256" key="2">
    <source>
        <dbReference type="ARBA" id="ARBA00022578"/>
    </source>
</evidence>
<keyword evidence="8" id="KW-1185">Reference proteome</keyword>
<dbReference type="InterPro" id="IPR010095">
    <property type="entry name" value="Cas12f1-like_TNB"/>
</dbReference>
<keyword evidence="4" id="KW-0233">DNA recombination</keyword>
<comment type="similarity">
    <text evidence="1">In the C-terminal section; belongs to the transposase 35 family.</text>
</comment>
<proteinExistence type="inferred from homology"/>
<dbReference type="GO" id="GO:0032196">
    <property type="term" value="P:transposition"/>
    <property type="evidence" value="ECO:0007669"/>
    <property type="project" value="UniProtKB-KW"/>
</dbReference>
<name>A0A564W7R3_9FIRM</name>
<sequence>MLLSHRTSVKIRPEYSNIIGHMCYAASKLWNVCNYERHHYKELGLEKYPDWYYQKKAHKGDLWYRQLPSQTAQETCKQLDKAWRSFYVLKKTGGIKNPNPPRFKQDNIPVTYMQMGIRHEKGSDQLRLSLPKDLKSYMEGTYGIHERFLYLENKIFRNMDHVKQLRIYPPENGKSDLIVIYEIEEPEQLSQNGHYLSIDPGLHNLMTCYDSGNGRTFIFFTKYLSLERYFHKEIARVQSVWYTQQSERGIKYPKSSKHTRRLCRKKQNAVKDYLHKVTRWIAEYCRKEDIRCVVVGDIRKIRKEKDMGHKTNQKFHGLPYNRLYIMLEYKLKLYGIRLIKQEESYTSQCSPLSPEVSKRYAEASNRKERGMYISDRVSYNADAVGAFNILRKYLSASGKEKTLSVTGLKNPEIIKVAV</sequence>
<accession>A0A564W7R3</accession>
<keyword evidence="3" id="KW-0238">DNA-binding</keyword>
<keyword evidence="2" id="KW-0815">Transposition</keyword>
<evidence type="ECO:0000259" key="6">
    <source>
        <dbReference type="Pfam" id="PF07282"/>
    </source>
</evidence>
<gene>
    <name evidence="7" type="ORF">RSSSTS7063_00654</name>
</gene>
<protein>
    <submittedName>
        <fullName evidence="7">Putative transposase</fullName>
    </submittedName>
</protein>
<dbReference type="NCBIfam" id="TIGR01766">
    <property type="entry name" value="IS200/IS605 family accessory protein TnpB-like domain"/>
    <property type="match status" value="1"/>
</dbReference>
<dbReference type="GO" id="GO:0003677">
    <property type="term" value="F:DNA binding"/>
    <property type="evidence" value="ECO:0007669"/>
    <property type="project" value="UniProtKB-KW"/>
</dbReference>
<dbReference type="RefSeq" id="WP_243121770.1">
    <property type="nucleotide sequence ID" value="NZ_CABHNW010000138.1"/>
</dbReference>
<dbReference type="Pfam" id="PF01385">
    <property type="entry name" value="OrfB_IS605"/>
    <property type="match status" value="1"/>
</dbReference>
<evidence type="ECO:0000256" key="1">
    <source>
        <dbReference type="ARBA" id="ARBA00008761"/>
    </source>
</evidence>
<evidence type="ECO:0000256" key="3">
    <source>
        <dbReference type="ARBA" id="ARBA00023125"/>
    </source>
</evidence>
<evidence type="ECO:0000256" key="4">
    <source>
        <dbReference type="ARBA" id="ARBA00023172"/>
    </source>
</evidence>
<reference evidence="7 8" key="1">
    <citation type="submission" date="2019-07" db="EMBL/GenBank/DDBJ databases">
        <authorList>
            <person name="Hibberd C M."/>
            <person name="Gehrig L. J."/>
            <person name="Chang H.-W."/>
            <person name="Venkatesh S."/>
        </authorList>
    </citation>
    <scope>NUCLEOTIDE SEQUENCE [LARGE SCALE GENOMIC DNA]</scope>
    <source>
        <strain evidence="7">Blautia_luti_SSTS_Bg7063</strain>
    </source>
</reference>
<dbReference type="Pfam" id="PF07282">
    <property type="entry name" value="Cas12f1-like_TNB"/>
    <property type="match status" value="1"/>
</dbReference>
<dbReference type="Proteomes" id="UP000408482">
    <property type="component" value="Unassembled WGS sequence"/>
</dbReference>
<dbReference type="AlphaFoldDB" id="A0A564W7R3"/>
<evidence type="ECO:0000313" key="7">
    <source>
        <dbReference type="EMBL" id="VUX40053.1"/>
    </source>
</evidence>
<evidence type="ECO:0000259" key="5">
    <source>
        <dbReference type="Pfam" id="PF01385"/>
    </source>
</evidence>
<dbReference type="GO" id="GO:0006310">
    <property type="term" value="P:DNA recombination"/>
    <property type="evidence" value="ECO:0007669"/>
    <property type="project" value="UniProtKB-KW"/>
</dbReference>
<feature type="domain" description="Probable transposase IS891/IS1136/IS1341" evidence="5">
    <location>
        <begin position="180"/>
        <end position="301"/>
    </location>
</feature>
<organism evidence="7 8">
    <name type="scientific">Blautia luti</name>
    <dbReference type="NCBI Taxonomy" id="89014"/>
    <lineage>
        <taxon>Bacteria</taxon>
        <taxon>Bacillati</taxon>
        <taxon>Bacillota</taxon>
        <taxon>Clostridia</taxon>
        <taxon>Lachnospirales</taxon>
        <taxon>Lachnospiraceae</taxon>
        <taxon>Blautia</taxon>
    </lineage>
</organism>